<feature type="region of interest" description="Disordered" evidence="1">
    <location>
        <begin position="414"/>
        <end position="472"/>
    </location>
</feature>
<comment type="caution">
    <text evidence="3">The sequence shown here is derived from an EMBL/GenBank/DDBJ whole genome shotgun (WGS) entry which is preliminary data.</text>
</comment>
<dbReference type="Proteomes" id="UP000232323">
    <property type="component" value="Unassembled WGS sequence"/>
</dbReference>
<protein>
    <recommendedName>
        <fullName evidence="2">Heterogeneous nuclear ribonucleoprotein Q acidic domain-containing protein</fullName>
    </recommendedName>
</protein>
<evidence type="ECO:0000256" key="1">
    <source>
        <dbReference type="SAM" id="MobiDB-lite"/>
    </source>
</evidence>
<feature type="domain" description="Heterogeneous nuclear ribonucleoprotein Q acidic" evidence="2">
    <location>
        <begin position="495"/>
        <end position="542"/>
    </location>
</feature>
<sequence>MSENGKRPAELAELTTSAKLPRLSGSIDTLDSSVRQKLESLIDSRTITEGDIDDRALSELSEFNARDGLEILRQFETAAEIKNVRNKSAYLHGVMTRHRQNSGPRLDREVDARLEKLFRITKIKHGDFDGRAYDELAALPPHAAVRAIDKFQSKVSDDVRNLSAFFTSIIRQEAALGGPRHFDGVPGPRDSHGGHRDGLIPRDRDFRDERLYLRDRGATRHMDSYDRLSHSLDYRGPHHNPAPRHAHPIEPKPHLAIPPVLGGQTMLSNPSGQQIFILNPGSTQQGGGTVSIDQLSQILAAVQPQQTPKLSTQHAHGRVSFGVDQAQLGVRTDEFHDLSVFAEFVRPAAALKLQMLWDQGNRLVSLLDDRSWELLAELPPAEALVVVEETASKIIELKNLNAYFSAKATNYLPRRSREAQPSSRHVLDEPPAPRMMPIRSASASTSYHPPSSSSRGAGGGRRDGHGVGGGIDALPERLQESARQAIVRHRPLLEEGMFDEGVVGYLKRLSEEEGLDVFEELINADLSSVRNMPAYLMGMIKKRKNPHR</sequence>
<evidence type="ECO:0000313" key="3">
    <source>
        <dbReference type="EMBL" id="GAX76211.1"/>
    </source>
</evidence>
<reference evidence="3 4" key="1">
    <citation type="submission" date="2017-08" db="EMBL/GenBank/DDBJ databases">
        <title>Acidophilic green algal genome provides insights into adaptation to an acidic environment.</title>
        <authorList>
            <person name="Hirooka S."/>
            <person name="Hirose Y."/>
            <person name="Kanesaki Y."/>
            <person name="Higuchi S."/>
            <person name="Fujiwara T."/>
            <person name="Onuma R."/>
            <person name="Era A."/>
            <person name="Ohbayashi R."/>
            <person name="Uzuka A."/>
            <person name="Nozaki H."/>
            <person name="Yoshikawa H."/>
            <person name="Miyagishima S.Y."/>
        </authorList>
    </citation>
    <scope>NUCLEOTIDE SEQUENCE [LARGE SCALE GENOMIC DNA]</scope>
    <source>
        <strain evidence="3 4">NIES-2499</strain>
    </source>
</reference>
<name>A0A250WZF3_9CHLO</name>
<dbReference type="InterPro" id="IPR041337">
    <property type="entry name" value="hnRNP_Q_AcD"/>
</dbReference>
<feature type="domain" description="Heterogeneous nuclear ribonucleoprotein Q acidic" evidence="2">
    <location>
        <begin position="105"/>
        <end position="171"/>
    </location>
</feature>
<accession>A0A250WZF3</accession>
<proteinExistence type="predicted"/>
<dbReference type="Pfam" id="PF18360">
    <property type="entry name" value="hnRNP_Q_AcD"/>
    <property type="match status" value="3"/>
</dbReference>
<evidence type="ECO:0000313" key="4">
    <source>
        <dbReference type="Proteomes" id="UP000232323"/>
    </source>
</evidence>
<gene>
    <name evidence="3" type="ORF">CEUSTIGMA_g3655.t1</name>
</gene>
<dbReference type="OrthoDB" id="3800936at2759"/>
<dbReference type="STRING" id="1157962.A0A250WZF3"/>
<dbReference type="AlphaFoldDB" id="A0A250WZF3"/>
<evidence type="ECO:0000259" key="2">
    <source>
        <dbReference type="Pfam" id="PF18360"/>
    </source>
</evidence>
<feature type="domain" description="Heterogeneous nuclear ribonucleoprotein Q acidic" evidence="2">
    <location>
        <begin position="30"/>
        <end position="99"/>
    </location>
</feature>
<feature type="compositionally biased region" description="Low complexity" evidence="1">
    <location>
        <begin position="440"/>
        <end position="455"/>
    </location>
</feature>
<dbReference type="EMBL" id="BEGY01000016">
    <property type="protein sequence ID" value="GAX76211.1"/>
    <property type="molecule type" value="Genomic_DNA"/>
</dbReference>
<keyword evidence="4" id="KW-1185">Reference proteome</keyword>
<organism evidence="3 4">
    <name type="scientific">Chlamydomonas eustigma</name>
    <dbReference type="NCBI Taxonomy" id="1157962"/>
    <lineage>
        <taxon>Eukaryota</taxon>
        <taxon>Viridiplantae</taxon>
        <taxon>Chlorophyta</taxon>
        <taxon>core chlorophytes</taxon>
        <taxon>Chlorophyceae</taxon>
        <taxon>CS clade</taxon>
        <taxon>Chlamydomonadales</taxon>
        <taxon>Chlamydomonadaceae</taxon>
        <taxon>Chlamydomonas</taxon>
    </lineage>
</organism>
<dbReference type="CDD" id="cd21039">
    <property type="entry name" value="NURR"/>
    <property type="match status" value="3"/>
</dbReference>